<dbReference type="FunFam" id="2.30.30.280:FF:000001">
    <property type="entry name" value="tRNA-specific 2-thiouridylase MnmA"/>
    <property type="match status" value="1"/>
</dbReference>
<name>A0AAV6FYT7_9TELE</name>
<evidence type="ECO:0000256" key="8">
    <source>
        <dbReference type="ARBA" id="ARBA00022694"/>
    </source>
</evidence>
<dbReference type="GO" id="GO:0005524">
    <property type="term" value="F:ATP binding"/>
    <property type="evidence" value="ECO:0007669"/>
    <property type="project" value="UniProtKB-KW"/>
</dbReference>
<comment type="function">
    <text evidence="1">Catalyzes the 2-thiolation of uridine at the wobble position (U34) of mitochondrial tRNA(Lys), tRNA(Glu) and tRNA(Gln). Required for the formation of 5-taurinomethyl-2-thiouridine (tm5s2U) of mitochondrial tRNA(Lys), tRNA(Glu), and tRNA(Gln) at the wobble position. ATP is required to activate the C2 atom of the wobble base.</text>
</comment>
<keyword evidence="9" id="KW-0547">Nucleotide-binding</keyword>
<comment type="caution">
    <text evidence="18">The sequence shown here is derived from an EMBL/GenBank/DDBJ whole genome shotgun (WGS) entry which is preliminary data.</text>
</comment>
<dbReference type="InterPro" id="IPR014729">
    <property type="entry name" value="Rossmann-like_a/b/a_fold"/>
</dbReference>
<evidence type="ECO:0000313" key="19">
    <source>
        <dbReference type="Proteomes" id="UP000823561"/>
    </source>
</evidence>
<dbReference type="GO" id="GO:0005739">
    <property type="term" value="C:mitochondrion"/>
    <property type="evidence" value="ECO:0007669"/>
    <property type="project" value="UniProtKB-SubCell"/>
</dbReference>
<evidence type="ECO:0000256" key="5">
    <source>
        <dbReference type="ARBA" id="ARBA00018888"/>
    </source>
</evidence>
<feature type="compositionally biased region" description="Low complexity" evidence="15">
    <location>
        <begin position="453"/>
        <end position="471"/>
    </location>
</feature>
<dbReference type="GO" id="GO:0061708">
    <property type="term" value="F:tRNA-5-taurinomethyluridine 2-sulfurtransferase"/>
    <property type="evidence" value="ECO:0007669"/>
    <property type="project" value="UniProtKB-EC"/>
</dbReference>
<keyword evidence="6" id="KW-0820">tRNA-binding</keyword>
<dbReference type="Gene3D" id="2.30.30.280">
    <property type="entry name" value="Adenine nucleotide alpha hydrolases-like domains"/>
    <property type="match status" value="1"/>
</dbReference>
<dbReference type="FunFam" id="3.40.50.620:FF:000104">
    <property type="entry name" value="Mitochondrial tRNA-specific 2-thiouridylase 1"/>
    <property type="match status" value="1"/>
</dbReference>
<keyword evidence="19" id="KW-1185">Reference proteome</keyword>
<evidence type="ECO:0000256" key="7">
    <source>
        <dbReference type="ARBA" id="ARBA00022679"/>
    </source>
</evidence>
<organism evidence="18 19">
    <name type="scientific">Alosa alosa</name>
    <name type="common">allis shad</name>
    <dbReference type="NCBI Taxonomy" id="278164"/>
    <lineage>
        <taxon>Eukaryota</taxon>
        <taxon>Metazoa</taxon>
        <taxon>Chordata</taxon>
        <taxon>Craniata</taxon>
        <taxon>Vertebrata</taxon>
        <taxon>Euteleostomi</taxon>
        <taxon>Actinopterygii</taxon>
        <taxon>Neopterygii</taxon>
        <taxon>Teleostei</taxon>
        <taxon>Clupei</taxon>
        <taxon>Clupeiformes</taxon>
        <taxon>Clupeoidei</taxon>
        <taxon>Clupeidae</taxon>
        <taxon>Alosa</taxon>
    </lineage>
</organism>
<dbReference type="InterPro" id="IPR023382">
    <property type="entry name" value="MnmA-like_central_sf"/>
</dbReference>
<evidence type="ECO:0000259" key="17">
    <source>
        <dbReference type="Pfam" id="PF20259"/>
    </source>
</evidence>
<comment type="subcellular location">
    <subcellularLocation>
        <location evidence="2">Mitochondrion</location>
    </subcellularLocation>
</comment>
<keyword evidence="13" id="KW-1015">Disulfide bond</keyword>
<dbReference type="Pfam" id="PF20259">
    <property type="entry name" value="tRNA_Me_trans_M"/>
    <property type="match status" value="1"/>
</dbReference>
<feature type="compositionally biased region" description="Low complexity" evidence="15">
    <location>
        <begin position="490"/>
        <end position="499"/>
    </location>
</feature>
<evidence type="ECO:0000256" key="14">
    <source>
        <dbReference type="ARBA" id="ARBA00049564"/>
    </source>
</evidence>
<dbReference type="AlphaFoldDB" id="A0AAV6FYT7"/>
<evidence type="ECO:0000256" key="13">
    <source>
        <dbReference type="ARBA" id="ARBA00023157"/>
    </source>
</evidence>
<dbReference type="SUPFAM" id="SSF52402">
    <property type="entry name" value="Adenine nucleotide alpha hydrolases-like"/>
    <property type="match status" value="1"/>
</dbReference>
<dbReference type="InterPro" id="IPR004506">
    <property type="entry name" value="MnmA-like"/>
</dbReference>
<evidence type="ECO:0000256" key="12">
    <source>
        <dbReference type="ARBA" id="ARBA00023128"/>
    </source>
</evidence>
<evidence type="ECO:0000256" key="3">
    <source>
        <dbReference type="ARBA" id="ARBA00006191"/>
    </source>
</evidence>
<dbReference type="FunFam" id="2.40.30.10:FF:000057">
    <property type="entry name" value="Mitochondrial tRNA-specific 2-thiouridylase 1"/>
    <property type="match status" value="1"/>
</dbReference>
<keyword evidence="10" id="KW-0067">ATP-binding</keyword>
<evidence type="ECO:0000256" key="15">
    <source>
        <dbReference type="SAM" id="MobiDB-lite"/>
    </source>
</evidence>
<gene>
    <name evidence="18" type="ORF">AALO_G00228190</name>
</gene>
<comment type="similarity">
    <text evidence="3">Belongs to the MnmA/TRMU family.</text>
</comment>
<dbReference type="EMBL" id="JADWDJ010000017">
    <property type="protein sequence ID" value="KAG5267989.1"/>
    <property type="molecule type" value="Genomic_DNA"/>
</dbReference>
<proteinExistence type="inferred from homology"/>
<dbReference type="HAMAP" id="MF_00144">
    <property type="entry name" value="tRNA_thiouridyl_MnmA"/>
    <property type="match status" value="1"/>
</dbReference>
<dbReference type="GO" id="GO:0000049">
    <property type="term" value="F:tRNA binding"/>
    <property type="evidence" value="ECO:0007669"/>
    <property type="project" value="UniProtKB-KW"/>
</dbReference>
<evidence type="ECO:0000256" key="10">
    <source>
        <dbReference type="ARBA" id="ARBA00022840"/>
    </source>
</evidence>
<dbReference type="CDD" id="cd01998">
    <property type="entry name" value="MnmA_TRMU-like"/>
    <property type="match status" value="1"/>
</dbReference>
<dbReference type="Pfam" id="PF20258">
    <property type="entry name" value="tRNA_Me_trans_C"/>
    <property type="match status" value="1"/>
</dbReference>
<evidence type="ECO:0000256" key="6">
    <source>
        <dbReference type="ARBA" id="ARBA00022555"/>
    </source>
</evidence>
<feature type="compositionally biased region" description="Polar residues" evidence="15">
    <location>
        <begin position="408"/>
        <end position="452"/>
    </location>
</feature>
<evidence type="ECO:0000256" key="9">
    <source>
        <dbReference type="ARBA" id="ARBA00022741"/>
    </source>
</evidence>
<dbReference type="Proteomes" id="UP000823561">
    <property type="component" value="Chromosome 17"/>
</dbReference>
<feature type="compositionally biased region" description="Polar residues" evidence="15">
    <location>
        <begin position="472"/>
        <end position="489"/>
    </location>
</feature>
<dbReference type="Gene3D" id="3.40.50.620">
    <property type="entry name" value="HUPs"/>
    <property type="match status" value="1"/>
</dbReference>
<accession>A0AAV6FYT7</accession>
<dbReference type="Gene3D" id="2.40.30.10">
    <property type="entry name" value="Translation factors"/>
    <property type="match status" value="1"/>
</dbReference>
<dbReference type="PANTHER" id="PTHR11933:SF5">
    <property type="entry name" value="MITOCHONDRIAL TRNA-SPECIFIC 2-THIOURIDYLASE 1"/>
    <property type="match status" value="1"/>
</dbReference>
<evidence type="ECO:0000256" key="11">
    <source>
        <dbReference type="ARBA" id="ARBA00022884"/>
    </source>
</evidence>
<evidence type="ECO:0000256" key="2">
    <source>
        <dbReference type="ARBA" id="ARBA00004173"/>
    </source>
</evidence>
<dbReference type="InterPro" id="IPR046885">
    <property type="entry name" value="MnmA-like_C"/>
</dbReference>
<evidence type="ECO:0000259" key="16">
    <source>
        <dbReference type="Pfam" id="PF20258"/>
    </source>
</evidence>
<dbReference type="GO" id="GO:0002143">
    <property type="term" value="P:tRNA wobble position uridine thiolation"/>
    <property type="evidence" value="ECO:0007669"/>
    <property type="project" value="TreeGrafter"/>
</dbReference>
<keyword evidence="11" id="KW-0694">RNA-binding</keyword>
<sequence length="509" mass="57288">MGVVKHVVCAMSGGVDSSVSALLLKRRGYYVTGVFMKNWDSLDEKGVCTTERDCEDAYKVCRQLDIPFHQVSYVKEYWHEVFSNLLKEYQRGRTPNPDIICNKYIKFKHFCQYALDSLGADAMATGHYARTSLEDEDVFHQRHVPPPPQTLFRDRFEIRNPVRLFQGADSFKDQTFFLSQVSQDALRRTIFPLAGLTKDFVKKMAAEAGFGHVLKKKESMGICFIGERNFEDFILEYLEPKLGNFVSIETGKVMGTHKGWFTFTLGQRARIGGQRDAWFVVDKDITTNDIFVAPTTNHPALLRDTLRTDRFHWIAEEPPAELVRTKMMECRFRFQHQMPLTPCTVTLNQDGSVWVMTAQPLRALTPGQFAVLYKGDECLGSGKIMSLGPSEFTLQQGRQRLTTRALGPNTTAQTHTDPLAQNSTTQSDPLTQNSTTQTDPHTQSITTQMDPHTQSTTTQSDSLTQNSTTQSDPLTQNSTAQTQTDPVTKTSSSQSQTSTPGEGERKGTD</sequence>
<protein>
    <recommendedName>
        <fullName evidence="5">Mitochondrial tRNA-specific 2-thiouridylase 1</fullName>
        <ecNumber evidence="4">2.8.1.14</ecNumber>
    </recommendedName>
</protein>
<dbReference type="NCBIfam" id="NF001138">
    <property type="entry name" value="PRK00143.1"/>
    <property type="match status" value="1"/>
</dbReference>
<feature type="domain" description="tRNA-specific 2-thiouridylase MnmA-like central" evidence="17">
    <location>
        <begin position="231"/>
        <end position="293"/>
    </location>
</feature>
<evidence type="ECO:0000256" key="1">
    <source>
        <dbReference type="ARBA" id="ARBA00003986"/>
    </source>
</evidence>
<keyword evidence="8" id="KW-0819">tRNA processing</keyword>
<dbReference type="EC" id="2.8.1.14" evidence="4"/>
<keyword evidence="12" id="KW-0496">Mitochondrion</keyword>
<dbReference type="InterPro" id="IPR046884">
    <property type="entry name" value="MnmA-like_central"/>
</dbReference>
<dbReference type="PANTHER" id="PTHR11933">
    <property type="entry name" value="TRNA 5-METHYLAMINOMETHYL-2-THIOURIDYLATE -METHYLTRANSFERASE"/>
    <property type="match status" value="1"/>
</dbReference>
<keyword evidence="7" id="KW-0808">Transferase</keyword>
<comment type="catalytic activity">
    <reaction evidence="14">
        <text>5-taurinomethyluridine(34) in tRNA + S-sulfanyl-L-cysteinyl-[protein] + AH2 + ATP = 5-taurinomethyl-2-thiouridine(34) in tRNA + L-cysteinyl-[protein] + A + AMP + diphosphate + H(+)</text>
        <dbReference type="Rhea" id="RHEA:47040"/>
        <dbReference type="Rhea" id="RHEA-COMP:10131"/>
        <dbReference type="Rhea" id="RHEA-COMP:11726"/>
        <dbReference type="Rhea" id="RHEA-COMP:11732"/>
        <dbReference type="Rhea" id="RHEA-COMP:11733"/>
        <dbReference type="ChEBI" id="CHEBI:13193"/>
        <dbReference type="ChEBI" id="CHEBI:15378"/>
        <dbReference type="ChEBI" id="CHEBI:17499"/>
        <dbReference type="ChEBI" id="CHEBI:29950"/>
        <dbReference type="ChEBI" id="CHEBI:30616"/>
        <dbReference type="ChEBI" id="CHEBI:33019"/>
        <dbReference type="ChEBI" id="CHEBI:61963"/>
        <dbReference type="ChEBI" id="CHEBI:87171"/>
        <dbReference type="ChEBI" id="CHEBI:87172"/>
        <dbReference type="ChEBI" id="CHEBI:456215"/>
        <dbReference type="EC" id="2.8.1.14"/>
    </reaction>
</comment>
<feature type="domain" description="tRNA-specific 2-thiouridylase MnmA-like C-terminal" evidence="16">
    <location>
        <begin position="303"/>
        <end position="384"/>
    </location>
</feature>
<reference evidence="18 19" key="1">
    <citation type="submission" date="2020-10" db="EMBL/GenBank/DDBJ databases">
        <title>Chromosome-scale genome assembly of the Allis shad, Alosa alosa.</title>
        <authorList>
            <person name="Margot Z."/>
            <person name="Christophe K."/>
            <person name="Cabau C."/>
            <person name="Louis A."/>
            <person name="Berthelot C."/>
            <person name="Parey E."/>
            <person name="Roest Crollius H."/>
            <person name="Montfort J."/>
            <person name="Robinson-Rechavi M."/>
            <person name="Bucao C."/>
            <person name="Bouchez O."/>
            <person name="Gislard M."/>
            <person name="Lluch J."/>
            <person name="Milhes M."/>
            <person name="Lampietro C."/>
            <person name="Lopez Roques C."/>
            <person name="Donnadieu C."/>
            <person name="Braasch I."/>
            <person name="Desvignes T."/>
            <person name="Postlethwait J."/>
            <person name="Bobe J."/>
            <person name="Guiguen Y."/>
        </authorList>
    </citation>
    <scope>NUCLEOTIDE SEQUENCE [LARGE SCALE GENOMIC DNA]</scope>
    <source>
        <strain evidence="18">M-15738</strain>
        <tissue evidence="18">Blood</tissue>
    </source>
</reference>
<evidence type="ECO:0000313" key="18">
    <source>
        <dbReference type="EMBL" id="KAG5267989.1"/>
    </source>
</evidence>
<evidence type="ECO:0000256" key="4">
    <source>
        <dbReference type="ARBA" id="ARBA00011953"/>
    </source>
</evidence>
<feature type="region of interest" description="Disordered" evidence="15">
    <location>
        <begin position="408"/>
        <end position="509"/>
    </location>
</feature>
<dbReference type="Pfam" id="PF03054">
    <property type="entry name" value="tRNA_Me_trans"/>
    <property type="match status" value="1"/>
</dbReference>